<proteinExistence type="predicted"/>
<dbReference type="InterPro" id="IPR050493">
    <property type="entry name" value="FAD-dep_Monooxygenase_BioMet"/>
</dbReference>
<keyword evidence="1" id="KW-0560">Oxidoreductase</keyword>
<organism evidence="4 5">
    <name type="scientific">Chlamydomonas reinhardtii</name>
    <name type="common">Chlamydomonas smithii</name>
    <dbReference type="NCBI Taxonomy" id="3055"/>
    <lineage>
        <taxon>Eukaryota</taxon>
        <taxon>Viridiplantae</taxon>
        <taxon>Chlorophyta</taxon>
        <taxon>core chlorophytes</taxon>
        <taxon>Chlorophyceae</taxon>
        <taxon>CS clade</taxon>
        <taxon>Chlamydomonadales</taxon>
        <taxon>Chlamydomonadaceae</taxon>
        <taxon>Chlamydomonas</taxon>
    </lineage>
</organism>
<dbReference type="Proteomes" id="UP000006906">
    <property type="component" value="Chromosome 12"/>
</dbReference>
<dbReference type="PaxDb" id="3055-EDP03604"/>
<evidence type="ECO:0000259" key="3">
    <source>
        <dbReference type="Pfam" id="PF01494"/>
    </source>
</evidence>
<sequence>MRVLSRLGLTEALTGQAGEELLDFNLLDSAGETIVSFKQRARERYGHPAAGFRRYRLRAALLEAARREPGVTLHSGHRLVSLDCGESAASTAAARPATLVFENGASFTADLVVGCDGIRSRVRAAVRGAGEPPPRYTGTEEVICVTRARNEDLVARSGLNLILGSGPRQFGTYGVGSECMWFASRRRPESRDSWGAIKTPQEQEAVRQELLEEFKGWTLVEQLVQRDVDIMMRVGIYDRPAVSDWVRGVVTLAGDAASPIPPNLGQGGNKALEDAGVLVGCMKRLRGDVPAALQLYQRLRVPRAAALLGDTRAGGEVSGLDSPFFIAVRNTLLRAFVGITGGLPLGWLWSYDTERVVREARL</sequence>
<dbReference type="OrthoDB" id="47494at2759"/>
<evidence type="ECO:0000313" key="4">
    <source>
        <dbReference type="EMBL" id="PNW75553.1"/>
    </source>
</evidence>
<name>A0A2K3D4U0_CHLRE</name>
<dbReference type="PANTHER" id="PTHR13789:SF309">
    <property type="entry name" value="PUTATIVE (AFU_ORTHOLOGUE AFUA_6G14510)-RELATED"/>
    <property type="match status" value="1"/>
</dbReference>
<dbReference type="RefSeq" id="XP_042918664.1">
    <property type="nucleotide sequence ID" value="XM_043068569.1"/>
</dbReference>
<evidence type="ECO:0000256" key="2">
    <source>
        <dbReference type="ARBA" id="ARBA00023033"/>
    </source>
</evidence>
<dbReference type="GO" id="GO:0071949">
    <property type="term" value="F:FAD binding"/>
    <property type="evidence" value="ECO:0007669"/>
    <property type="project" value="InterPro"/>
</dbReference>
<dbReference type="InParanoid" id="A0A2K3D4U0"/>
<dbReference type="ExpressionAtlas" id="A0A2K3D4U0">
    <property type="expression patterns" value="baseline"/>
</dbReference>
<dbReference type="KEGG" id="cre:CHLRE_12g531250v5"/>
<evidence type="ECO:0000313" key="5">
    <source>
        <dbReference type="Proteomes" id="UP000006906"/>
    </source>
</evidence>
<dbReference type="EMBL" id="CM008973">
    <property type="protein sequence ID" value="PNW75553.1"/>
    <property type="molecule type" value="Genomic_DNA"/>
</dbReference>
<dbReference type="Pfam" id="PF01494">
    <property type="entry name" value="FAD_binding_3"/>
    <property type="match status" value="1"/>
</dbReference>
<dbReference type="InterPro" id="IPR002938">
    <property type="entry name" value="FAD-bd"/>
</dbReference>
<dbReference type="SUPFAM" id="SSF51905">
    <property type="entry name" value="FAD/NAD(P)-binding domain"/>
    <property type="match status" value="1"/>
</dbReference>
<dbReference type="PRINTS" id="PR00420">
    <property type="entry name" value="RNGMNOXGNASE"/>
</dbReference>
<protein>
    <recommendedName>
        <fullName evidence="3">FAD-binding domain-containing protein</fullName>
    </recommendedName>
</protein>
<dbReference type="Gene3D" id="3.50.50.60">
    <property type="entry name" value="FAD/NAD(P)-binding domain"/>
    <property type="match status" value="1"/>
</dbReference>
<dbReference type="AlphaFoldDB" id="A0A2K3D4U0"/>
<dbReference type="Gramene" id="PNW75553">
    <property type="protein sequence ID" value="PNW75553"/>
    <property type="gene ID" value="CHLRE_12g531250v5"/>
</dbReference>
<keyword evidence="5" id="KW-1185">Reference proteome</keyword>
<evidence type="ECO:0000256" key="1">
    <source>
        <dbReference type="ARBA" id="ARBA00023002"/>
    </source>
</evidence>
<reference evidence="4 5" key="1">
    <citation type="journal article" date="2007" name="Science">
        <title>The Chlamydomonas genome reveals the evolution of key animal and plant functions.</title>
        <authorList>
            <person name="Merchant S.S."/>
            <person name="Prochnik S.E."/>
            <person name="Vallon O."/>
            <person name="Harris E.H."/>
            <person name="Karpowicz S.J."/>
            <person name="Witman G.B."/>
            <person name="Terry A."/>
            <person name="Salamov A."/>
            <person name="Fritz-Laylin L.K."/>
            <person name="Marechal-Drouard L."/>
            <person name="Marshall W.F."/>
            <person name="Qu L.H."/>
            <person name="Nelson D.R."/>
            <person name="Sanderfoot A.A."/>
            <person name="Spalding M.H."/>
            <person name="Kapitonov V.V."/>
            <person name="Ren Q."/>
            <person name="Ferris P."/>
            <person name="Lindquist E."/>
            <person name="Shapiro H."/>
            <person name="Lucas S.M."/>
            <person name="Grimwood J."/>
            <person name="Schmutz J."/>
            <person name="Cardol P."/>
            <person name="Cerutti H."/>
            <person name="Chanfreau G."/>
            <person name="Chen C.L."/>
            <person name="Cognat V."/>
            <person name="Croft M.T."/>
            <person name="Dent R."/>
            <person name="Dutcher S."/>
            <person name="Fernandez E."/>
            <person name="Fukuzawa H."/>
            <person name="Gonzalez-Ballester D."/>
            <person name="Gonzalez-Halphen D."/>
            <person name="Hallmann A."/>
            <person name="Hanikenne M."/>
            <person name="Hippler M."/>
            <person name="Inwood W."/>
            <person name="Jabbari K."/>
            <person name="Kalanon M."/>
            <person name="Kuras R."/>
            <person name="Lefebvre P.A."/>
            <person name="Lemaire S.D."/>
            <person name="Lobanov A.V."/>
            <person name="Lohr M."/>
            <person name="Manuell A."/>
            <person name="Meier I."/>
            <person name="Mets L."/>
            <person name="Mittag M."/>
            <person name="Mittelmeier T."/>
            <person name="Moroney J.V."/>
            <person name="Moseley J."/>
            <person name="Napoli C."/>
            <person name="Nedelcu A.M."/>
            <person name="Niyogi K."/>
            <person name="Novoselov S.V."/>
            <person name="Paulsen I.T."/>
            <person name="Pazour G."/>
            <person name="Purton S."/>
            <person name="Ral J.P."/>
            <person name="Riano-Pachon D.M."/>
            <person name="Riekhof W."/>
            <person name="Rymarquis L."/>
            <person name="Schroda M."/>
            <person name="Stern D."/>
            <person name="Umen J."/>
            <person name="Willows R."/>
            <person name="Wilson N."/>
            <person name="Zimmer S.L."/>
            <person name="Allmer J."/>
            <person name="Balk J."/>
            <person name="Bisova K."/>
            <person name="Chen C.J."/>
            <person name="Elias M."/>
            <person name="Gendler K."/>
            <person name="Hauser C."/>
            <person name="Lamb M.R."/>
            <person name="Ledford H."/>
            <person name="Long J.C."/>
            <person name="Minagawa J."/>
            <person name="Page M.D."/>
            <person name="Pan J."/>
            <person name="Pootakham W."/>
            <person name="Roje S."/>
            <person name="Rose A."/>
            <person name="Stahlberg E."/>
            <person name="Terauchi A.M."/>
            <person name="Yang P."/>
            <person name="Ball S."/>
            <person name="Bowler C."/>
            <person name="Dieckmann C.L."/>
            <person name="Gladyshev V.N."/>
            <person name="Green P."/>
            <person name="Jorgensen R."/>
            <person name="Mayfield S."/>
            <person name="Mueller-Roeber B."/>
            <person name="Rajamani S."/>
            <person name="Sayre R.T."/>
            <person name="Brokstein P."/>
            <person name="Dubchak I."/>
            <person name="Goodstein D."/>
            <person name="Hornick L."/>
            <person name="Huang Y.W."/>
            <person name="Jhaveri J."/>
            <person name="Luo Y."/>
            <person name="Martinez D."/>
            <person name="Ngau W.C."/>
            <person name="Otillar B."/>
            <person name="Poliakov A."/>
            <person name="Porter A."/>
            <person name="Szajkowski L."/>
            <person name="Werner G."/>
            <person name="Zhou K."/>
            <person name="Grigoriev I.V."/>
            <person name="Rokhsar D.S."/>
            <person name="Grossman A.R."/>
        </authorList>
    </citation>
    <scope>NUCLEOTIDE SEQUENCE [LARGE SCALE GENOMIC DNA]</scope>
    <source>
        <strain evidence="5">CC-503</strain>
    </source>
</reference>
<dbReference type="GO" id="GO:0004497">
    <property type="term" value="F:monooxygenase activity"/>
    <property type="evidence" value="ECO:0000318"/>
    <property type="project" value="GO_Central"/>
</dbReference>
<dbReference type="STRING" id="3055.A0A2K3D4U0"/>
<gene>
    <name evidence="4" type="ORF">CHLRE_12g531250v5</name>
</gene>
<feature type="domain" description="FAD-binding" evidence="3">
    <location>
        <begin position="45"/>
        <end position="308"/>
    </location>
</feature>
<accession>A0A2K3D4U0</accession>
<dbReference type="GeneID" id="5718578"/>
<dbReference type="InterPro" id="IPR036188">
    <property type="entry name" value="FAD/NAD-bd_sf"/>
</dbReference>
<dbReference type="PANTHER" id="PTHR13789">
    <property type="entry name" value="MONOOXYGENASE"/>
    <property type="match status" value="1"/>
</dbReference>
<keyword evidence="2" id="KW-0503">Monooxygenase</keyword>